<reference evidence="2 3" key="1">
    <citation type="submission" date="2024-01" db="EMBL/GenBank/DDBJ databases">
        <title>Genome mining of biosynthetic gene clusters to explore secondary metabolites of Streptomyces sp.</title>
        <authorList>
            <person name="Baig A."/>
            <person name="Ajitkumar Shintre N."/>
            <person name="Kumar H."/>
            <person name="Anbarasu A."/>
            <person name="Ramaiah S."/>
        </authorList>
    </citation>
    <scope>NUCLEOTIDE SEQUENCE [LARGE SCALE GENOMIC DNA]</scope>
    <source>
        <strain evidence="2 3">A57</strain>
    </source>
</reference>
<feature type="compositionally biased region" description="Basic and acidic residues" evidence="1">
    <location>
        <begin position="213"/>
        <end position="290"/>
    </location>
</feature>
<keyword evidence="3" id="KW-1185">Reference proteome</keyword>
<feature type="compositionally biased region" description="Basic and acidic residues" evidence="1">
    <location>
        <begin position="182"/>
        <end position="206"/>
    </location>
</feature>
<protein>
    <submittedName>
        <fullName evidence="2">Uncharacterized protein</fullName>
    </submittedName>
</protein>
<accession>A0ABV5ECU7</accession>
<evidence type="ECO:0000256" key="1">
    <source>
        <dbReference type="SAM" id="MobiDB-lite"/>
    </source>
</evidence>
<sequence length="290" mass="32845">MDLDAVADELYGLPPGEFTAARDERARAARTAGDRELAERIRRLRRPTLAAYAGNLLARERPDEAGQLLRLGAALRQAHQQLDGEQLRQLSARQHQLTFALSRQAGELAARAGQPLSDGVRQEVQDTLHAVLADPEAAGEWARGRLTKALAAPVGFPAPATRPAAATVTDLDSARARRRRRQQEEREQARRRADEARREQRLREEEWSVAEAQQRRAEEEQRQAEDERRQAEQRVSDLTRRLHDAERDQRRCQEAAQQARDHAQAADRALREARRRAEDAAARADKLDRL</sequence>
<feature type="region of interest" description="Disordered" evidence="1">
    <location>
        <begin position="156"/>
        <end position="290"/>
    </location>
</feature>
<evidence type="ECO:0000313" key="3">
    <source>
        <dbReference type="Proteomes" id="UP001585080"/>
    </source>
</evidence>
<dbReference type="EMBL" id="JAYMRP010000014">
    <property type="protein sequence ID" value="MFB8774669.1"/>
    <property type="molecule type" value="Genomic_DNA"/>
</dbReference>
<name>A0ABV5ECU7_9ACTN</name>
<organism evidence="2 3">
    <name type="scientific">Streptomyces broussonetiae</name>
    <dbReference type="NCBI Taxonomy" id="2686304"/>
    <lineage>
        <taxon>Bacteria</taxon>
        <taxon>Bacillati</taxon>
        <taxon>Actinomycetota</taxon>
        <taxon>Actinomycetes</taxon>
        <taxon>Kitasatosporales</taxon>
        <taxon>Streptomycetaceae</taxon>
        <taxon>Streptomyces</taxon>
    </lineage>
</organism>
<evidence type="ECO:0000313" key="2">
    <source>
        <dbReference type="EMBL" id="MFB8774669.1"/>
    </source>
</evidence>
<feature type="compositionally biased region" description="Low complexity" evidence="1">
    <location>
        <begin position="157"/>
        <end position="169"/>
    </location>
</feature>
<gene>
    <name evidence="2" type="ORF">VSS16_18370</name>
</gene>
<dbReference type="RefSeq" id="WP_376733366.1">
    <property type="nucleotide sequence ID" value="NZ_JAYMRP010000014.1"/>
</dbReference>
<proteinExistence type="predicted"/>
<comment type="caution">
    <text evidence="2">The sequence shown here is derived from an EMBL/GenBank/DDBJ whole genome shotgun (WGS) entry which is preliminary data.</text>
</comment>
<dbReference type="Proteomes" id="UP001585080">
    <property type="component" value="Unassembled WGS sequence"/>
</dbReference>